<dbReference type="Proteomes" id="UP000759131">
    <property type="component" value="Unassembled WGS sequence"/>
</dbReference>
<organism evidence="5">
    <name type="scientific">Medioppia subpectinata</name>
    <dbReference type="NCBI Taxonomy" id="1979941"/>
    <lineage>
        <taxon>Eukaryota</taxon>
        <taxon>Metazoa</taxon>
        <taxon>Ecdysozoa</taxon>
        <taxon>Arthropoda</taxon>
        <taxon>Chelicerata</taxon>
        <taxon>Arachnida</taxon>
        <taxon>Acari</taxon>
        <taxon>Acariformes</taxon>
        <taxon>Sarcoptiformes</taxon>
        <taxon>Oribatida</taxon>
        <taxon>Brachypylina</taxon>
        <taxon>Oppioidea</taxon>
        <taxon>Oppiidae</taxon>
        <taxon>Medioppia</taxon>
    </lineage>
</organism>
<dbReference type="AlphaFoldDB" id="A0A7R9Q8H2"/>
<dbReference type="InterPro" id="IPR034737">
    <property type="entry name" value="TCTP"/>
</dbReference>
<dbReference type="Pfam" id="PF00838">
    <property type="entry name" value="TCTP"/>
    <property type="match status" value="1"/>
</dbReference>
<comment type="function">
    <text evidence="2">Venom protein that causes edema, enhances vascular permeability and is likely related to the inflammatory activity of the venom.</text>
</comment>
<dbReference type="PROSITE" id="PS51797">
    <property type="entry name" value="TCTP_3"/>
    <property type="match status" value="1"/>
</dbReference>
<feature type="domain" description="TCTP" evidence="4">
    <location>
        <begin position="1"/>
        <end position="174"/>
    </location>
</feature>
<dbReference type="InterPro" id="IPR015649">
    <property type="entry name" value="SCHIP_1_C"/>
</dbReference>
<evidence type="ECO:0000313" key="5">
    <source>
        <dbReference type="EMBL" id="CAD7634925.1"/>
    </source>
</evidence>
<evidence type="ECO:0000313" key="6">
    <source>
        <dbReference type="Proteomes" id="UP000759131"/>
    </source>
</evidence>
<dbReference type="EMBL" id="CAJPIZ010015622">
    <property type="protein sequence ID" value="CAG2115355.1"/>
    <property type="molecule type" value="Genomic_DNA"/>
</dbReference>
<comment type="similarity">
    <text evidence="3">Belongs to the TCTP family.</text>
</comment>
<dbReference type="OrthoDB" id="10248936at2759"/>
<dbReference type="PROSITE" id="PS01002">
    <property type="entry name" value="TCTP_1"/>
    <property type="match status" value="1"/>
</dbReference>
<dbReference type="InterPro" id="IPR011057">
    <property type="entry name" value="Mss4-like_sf"/>
</dbReference>
<accession>A0A7R9Q8H2</accession>
<dbReference type="EMBL" id="OC870197">
    <property type="protein sequence ID" value="CAD7634925.1"/>
    <property type="molecule type" value="Genomic_DNA"/>
</dbReference>
<dbReference type="InterPro" id="IPR011323">
    <property type="entry name" value="Mss4/transl-control_tumour"/>
</dbReference>
<dbReference type="FunFam" id="2.170.150.10:FF:000002">
    <property type="entry name" value="Translationally-controlled tumor protein homolog"/>
    <property type="match status" value="1"/>
</dbReference>
<dbReference type="PRINTS" id="PR01653">
    <property type="entry name" value="TCTPROTEIN"/>
</dbReference>
<dbReference type="InterPro" id="IPR018103">
    <property type="entry name" value="Translation_control_tumour_CS"/>
</dbReference>
<evidence type="ECO:0000259" key="4">
    <source>
        <dbReference type="PROSITE" id="PS51797"/>
    </source>
</evidence>
<name>A0A7R9Q8H2_9ACAR</name>
<reference evidence="5" key="1">
    <citation type="submission" date="2020-11" db="EMBL/GenBank/DDBJ databases">
        <authorList>
            <person name="Tran Van P."/>
        </authorList>
    </citation>
    <scope>NUCLEOTIDE SEQUENCE</scope>
</reference>
<protein>
    <recommendedName>
        <fullName evidence="1">Translationally-controlled tumor protein homolog</fullName>
    </recommendedName>
</protein>
<dbReference type="SUPFAM" id="SSF51316">
    <property type="entry name" value="Mss4-like"/>
    <property type="match status" value="1"/>
</dbReference>
<sequence>MIIFKDLITGDELFTDSSKVRLVDGCLWEVECRHVTRKQGEIEIAGFNASAEEADEGTDEQVESGLDLVLNQRLVETGFSKSDYKNYLKTYTKSLQDKWKELEFSEDEINTAKTKLTEAVKKVLPKLGDYQFFLGESTNPDGMVGLLEYREKEDGSGETPVMMFFKHGLDEEKFHDREDIRRRLALDSDSEDMSGFRSSRKSSLMSRLQNGQSLQICFMNETTSDSVLRESDYQNEETIEDNSCKTNPVLDNSYVMTTDTNPPKTSPNNNSSLNISDSLNAINISSPNMNRPNHLFTRLDSGSIDLKNYDLFSVIEKPPKKELFSDYHSKLHTEARLALAQLQIIVNDMYSQIESLNTELMQQLVKRDELYMSQDSVLVDIEDLTIFLFSKQ</sequence>
<evidence type="ECO:0000256" key="1">
    <source>
        <dbReference type="ARBA" id="ARBA00014759"/>
    </source>
</evidence>
<dbReference type="GO" id="GO:0005737">
    <property type="term" value="C:cytoplasm"/>
    <property type="evidence" value="ECO:0007669"/>
    <property type="project" value="TreeGrafter"/>
</dbReference>
<proteinExistence type="inferred from homology"/>
<dbReference type="Gene3D" id="2.170.150.10">
    <property type="entry name" value="Metal Binding Protein, Guanine Nucleotide Exchange Factor, Chain A"/>
    <property type="match status" value="1"/>
</dbReference>
<dbReference type="GO" id="GO:0005509">
    <property type="term" value="F:calcium ion binding"/>
    <property type="evidence" value="ECO:0007669"/>
    <property type="project" value="TreeGrafter"/>
</dbReference>
<evidence type="ECO:0000256" key="2">
    <source>
        <dbReference type="ARBA" id="ARBA00055581"/>
    </source>
</evidence>
<keyword evidence="6" id="KW-1185">Reference proteome</keyword>
<dbReference type="InterPro" id="IPR018105">
    <property type="entry name" value="Translational_control_tumour_p"/>
</dbReference>
<dbReference type="PANTHER" id="PTHR11991">
    <property type="entry name" value="TRANSLATIONALLY CONTROLLED TUMOR PROTEIN-RELATED"/>
    <property type="match status" value="1"/>
</dbReference>
<dbReference type="PANTHER" id="PTHR11991:SF0">
    <property type="entry name" value="TRANSLATIONALLY-CONTROLLED TUMOR PROTEIN"/>
    <property type="match status" value="1"/>
</dbReference>
<dbReference type="Pfam" id="PF10148">
    <property type="entry name" value="SCHIP-1_C"/>
    <property type="match status" value="2"/>
</dbReference>
<gene>
    <name evidence="5" type="ORF">OSB1V03_LOCUS15317</name>
</gene>
<evidence type="ECO:0000256" key="3">
    <source>
        <dbReference type="PROSITE-ProRule" id="PRU01133"/>
    </source>
</evidence>